<gene>
    <name evidence="3" type="ORF">CAUJ_LOCUS13761</name>
</gene>
<feature type="region of interest" description="Disordered" evidence="1">
    <location>
        <begin position="1"/>
        <end position="319"/>
    </location>
</feature>
<feature type="compositionally biased region" description="Basic and acidic residues" evidence="1">
    <location>
        <begin position="92"/>
        <end position="139"/>
    </location>
</feature>
<feature type="region of interest" description="Disordered" evidence="1">
    <location>
        <begin position="749"/>
        <end position="770"/>
    </location>
</feature>
<feature type="compositionally biased region" description="Polar residues" evidence="1">
    <location>
        <begin position="41"/>
        <end position="56"/>
    </location>
</feature>
<dbReference type="OrthoDB" id="10262769at2759"/>
<dbReference type="InterPro" id="IPR000253">
    <property type="entry name" value="FHA_dom"/>
</dbReference>
<dbReference type="SMART" id="SM00240">
    <property type="entry name" value="FHA"/>
    <property type="match status" value="1"/>
</dbReference>
<feature type="compositionally biased region" description="Basic and acidic residues" evidence="1">
    <location>
        <begin position="263"/>
        <end position="275"/>
    </location>
</feature>
<dbReference type="Gene3D" id="2.60.200.20">
    <property type="match status" value="1"/>
</dbReference>
<dbReference type="GO" id="GO:0044545">
    <property type="term" value="C:NSL complex"/>
    <property type="evidence" value="ECO:0007669"/>
    <property type="project" value="TreeGrafter"/>
</dbReference>
<dbReference type="InterPro" id="IPR025999">
    <property type="entry name" value="MCRS_N"/>
</dbReference>
<proteinExistence type="predicted"/>
<organism evidence="3 4">
    <name type="scientific">Caenorhabditis auriculariae</name>
    <dbReference type="NCBI Taxonomy" id="2777116"/>
    <lineage>
        <taxon>Eukaryota</taxon>
        <taxon>Metazoa</taxon>
        <taxon>Ecdysozoa</taxon>
        <taxon>Nematoda</taxon>
        <taxon>Chromadorea</taxon>
        <taxon>Rhabditida</taxon>
        <taxon>Rhabditina</taxon>
        <taxon>Rhabditomorpha</taxon>
        <taxon>Rhabditoidea</taxon>
        <taxon>Rhabditidae</taxon>
        <taxon>Peloderinae</taxon>
        <taxon>Caenorhabditis</taxon>
    </lineage>
</organism>
<dbReference type="GO" id="GO:0045944">
    <property type="term" value="P:positive regulation of transcription by RNA polymerase II"/>
    <property type="evidence" value="ECO:0007669"/>
    <property type="project" value="TreeGrafter"/>
</dbReference>
<protein>
    <recommendedName>
        <fullName evidence="2">FHA domain-containing protein</fullName>
    </recommendedName>
</protein>
<dbReference type="PROSITE" id="PS50006">
    <property type="entry name" value="FHA_DOMAIN"/>
    <property type="match status" value="1"/>
</dbReference>
<dbReference type="GO" id="GO:0002151">
    <property type="term" value="F:G-quadruplex RNA binding"/>
    <property type="evidence" value="ECO:0007669"/>
    <property type="project" value="InterPro"/>
</dbReference>
<evidence type="ECO:0000259" key="2">
    <source>
        <dbReference type="PROSITE" id="PS50006"/>
    </source>
</evidence>
<dbReference type="GO" id="GO:0031011">
    <property type="term" value="C:Ino80 complex"/>
    <property type="evidence" value="ECO:0007669"/>
    <property type="project" value="InterPro"/>
</dbReference>
<feature type="compositionally biased region" description="Low complexity" evidence="1">
    <location>
        <begin position="216"/>
        <end position="231"/>
    </location>
</feature>
<dbReference type="Pfam" id="PF13325">
    <property type="entry name" value="MCRS_N"/>
    <property type="match status" value="1"/>
</dbReference>
<dbReference type="AlphaFoldDB" id="A0A8S1HSI7"/>
<dbReference type="Pfam" id="PF00498">
    <property type="entry name" value="FHA"/>
    <property type="match status" value="1"/>
</dbReference>
<dbReference type="EMBL" id="CAJGYM010000107">
    <property type="protein sequence ID" value="CAD6197854.1"/>
    <property type="molecule type" value="Genomic_DNA"/>
</dbReference>
<comment type="caution">
    <text evidence="3">The sequence shown here is derived from an EMBL/GenBank/DDBJ whole genome shotgun (WGS) entry which is preliminary data.</text>
</comment>
<feature type="compositionally biased region" description="Basic and acidic residues" evidence="1">
    <location>
        <begin position="60"/>
        <end position="70"/>
    </location>
</feature>
<dbReference type="PANTHER" id="PTHR13233:SF0">
    <property type="entry name" value="MICROSPHERULE PROTEIN 1"/>
    <property type="match status" value="1"/>
</dbReference>
<dbReference type="SUPFAM" id="SSF49879">
    <property type="entry name" value="SMAD/FHA domain"/>
    <property type="match status" value="1"/>
</dbReference>
<dbReference type="Proteomes" id="UP000835052">
    <property type="component" value="Unassembled WGS sequence"/>
</dbReference>
<accession>A0A8S1HSI7</accession>
<name>A0A8S1HSI7_9PELO</name>
<dbReference type="PANTHER" id="PTHR13233">
    <property type="entry name" value="MICROSPHERULE PROTEIN 1"/>
    <property type="match status" value="1"/>
</dbReference>
<sequence>MDESVKPPSEHTTRESSPVADIPKTETEPSVDQPQLKLVSYASTSESDNLDTSMDVSMNEEPKEEKKVDLEVPLEVDPVVEKQESETQESAVPHEENPEKDDSSTKEAVVEEEKAELSVKVEEKPEKASSHSPEPETFEKTGPPMRKRAHSDAKAVIASLPGAEEEPRIRRTTREIKRPKFDDELVDSGIKYSPVKAKRSLTGVPAVVGARSHSNSESVEVQQRSNSSSSNGTNSEKGETPESSTPTPTIRERIPSISKSRASKKEPSKGEKNQEDASVPSHSKADSKISLKKRIATSTDEKQTSEATGGEETVAKPEVRRKIANKDIRSKEVAAATEAAESMANDDLRAWTVTDDVSLITAATHVGDLTAVYQNVRFSQPFSLTDVEERWYKLLYNEPFSKLARKRISELTPEDLLRIQSRTAFTKEEEMVLAGIPANPLPTLQILEALLKEHREKFHSARTPQILHDHWHRMKQNNLLTQFVLLEYQPPIDWERVERSTELNNDLCFDYQRPLRTAIARTRIAAPYQKVAVAPVTGIATEKFSETVIAVMKGRVVRFVVRTDKITIGRSTPRCRVDVDLSLEGPATKISRRQAILDYNRETNEFIIENIGGRPIFVEGKAVATNMKTQVKDNYVIEIANIRLVFKVAIHCPATRPAVPAPPQPVVGPKVPVGPQVTGLKAVGLPPQGPAYVQRVQPQMNQQLQPRVQSLLQTHAQPRIQLQPQQRLQPRVQLQPKLPIISPFAKMLVPQASQPSSSHPSPLGIPKGPY</sequence>
<dbReference type="InterPro" id="IPR037912">
    <property type="entry name" value="MCRS1"/>
</dbReference>
<feature type="compositionally biased region" description="Basic and acidic residues" evidence="1">
    <location>
        <begin position="165"/>
        <end position="183"/>
    </location>
</feature>
<evidence type="ECO:0000256" key="1">
    <source>
        <dbReference type="SAM" id="MobiDB-lite"/>
    </source>
</evidence>
<evidence type="ECO:0000313" key="3">
    <source>
        <dbReference type="EMBL" id="CAD6197854.1"/>
    </source>
</evidence>
<feature type="compositionally biased region" description="Basic and acidic residues" evidence="1">
    <location>
        <begin position="1"/>
        <end position="14"/>
    </location>
</feature>
<feature type="compositionally biased region" description="Low complexity" evidence="1">
    <location>
        <begin position="750"/>
        <end position="762"/>
    </location>
</feature>
<evidence type="ECO:0000313" key="4">
    <source>
        <dbReference type="Proteomes" id="UP000835052"/>
    </source>
</evidence>
<dbReference type="GO" id="GO:0071339">
    <property type="term" value="C:MLL1 complex"/>
    <property type="evidence" value="ECO:0007669"/>
    <property type="project" value="InterPro"/>
</dbReference>
<dbReference type="InterPro" id="IPR008984">
    <property type="entry name" value="SMAD_FHA_dom_sf"/>
</dbReference>
<keyword evidence="4" id="KW-1185">Reference proteome</keyword>
<reference evidence="3" key="1">
    <citation type="submission" date="2020-10" db="EMBL/GenBank/DDBJ databases">
        <authorList>
            <person name="Kikuchi T."/>
        </authorList>
    </citation>
    <scope>NUCLEOTIDE SEQUENCE</scope>
    <source>
        <strain evidence="3">NKZ352</strain>
    </source>
</reference>
<feature type="domain" description="FHA" evidence="2">
    <location>
        <begin position="566"/>
        <end position="623"/>
    </location>
</feature>